<protein>
    <recommendedName>
        <fullName evidence="4">DUF3667 domain-containing protein</fullName>
    </recommendedName>
</protein>
<dbReference type="OrthoDB" id="7446256at2"/>
<dbReference type="Proteomes" id="UP000029554">
    <property type="component" value="Unassembled WGS sequence"/>
</dbReference>
<evidence type="ECO:0000313" key="2">
    <source>
        <dbReference type="EMBL" id="KGD68559.1"/>
    </source>
</evidence>
<accession>A0A095SW27</accession>
<dbReference type="RefSeq" id="WP_035126514.1">
    <property type="nucleotide sequence ID" value="NZ_JRHH01000003.1"/>
</dbReference>
<feature type="transmembrane region" description="Helical" evidence="1">
    <location>
        <begin position="77"/>
        <end position="97"/>
    </location>
</feature>
<proteinExistence type="predicted"/>
<dbReference type="EMBL" id="JRHH01000003">
    <property type="protein sequence ID" value="KGD68559.1"/>
    <property type="molecule type" value="Genomic_DNA"/>
</dbReference>
<evidence type="ECO:0008006" key="4">
    <source>
        <dbReference type="Google" id="ProtNLM"/>
    </source>
</evidence>
<keyword evidence="1" id="KW-0472">Membrane</keyword>
<keyword evidence="1" id="KW-0812">Transmembrane</keyword>
<comment type="caution">
    <text evidence="2">The sequence shown here is derived from an EMBL/GenBank/DDBJ whole genome shotgun (WGS) entry which is preliminary data.</text>
</comment>
<dbReference type="AlphaFoldDB" id="A0A095SW27"/>
<keyword evidence="1" id="KW-1133">Transmembrane helix</keyword>
<dbReference type="Pfam" id="PF12412">
    <property type="entry name" value="DUF3667"/>
    <property type="match status" value="1"/>
</dbReference>
<evidence type="ECO:0000256" key="1">
    <source>
        <dbReference type="SAM" id="Phobius"/>
    </source>
</evidence>
<feature type="transmembrane region" description="Helical" evidence="1">
    <location>
        <begin position="161"/>
        <end position="183"/>
    </location>
</feature>
<name>A0A095SW27_9FLAO</name>
<feature type="transmembrane region" description="Helical" evidence="1">
    <location>
        <begin position="189"/>
        <end position="214"/>
    </location>
</feature>
<gene>
    <name evidence="2" type="ORF">LG45_09815</name>
</gene>
<feature type="transmembrane region" description="Helical" evidence="1">
    <location>
        <begin position="132"/>
        <end position="149"/>
    </location>
</feature>
<reference evidence="2 3" key="1">
    <citation type="submission" date="2014-09" db="EMBL/GenBank/DDBJ databases">
        <title>Whole Genome Shotgun of Flavobacterium aquatile LMG 4008.</title>
        <authorList>
            <person name="Gale A.N."/>
            <person name="Pipes S.E."/>
            <person name="Newman J.D."/>
        </authorList>
    </citation>
    <scope>NUCLEOTIDE SEQUENCE [LARGE SCALE GENOMIC DNA]</scope>
    <source>
        <strain evidence="2 3">LMG 4008</strain>
    </source>
</reference>
<keyword evidence="3" id="KW-1185">Reference proteome</keyword>
<dbReference type="eggNOG" id="COG1566">
    <property type="taxonomic scope" value="Bacteria"/>
</dbReference>
<evidence type="ECO:0000313" key="3">
    <source>
        <dbReference type="Proteomes" id="UP000029554"/>
    </source>
</evidence>
<feature type="transmembrane region" description="Helical" evidence="1">
    <location>
        <begin position="226"/>
        <end position="245"/>
    </location>
</feature>
<dbReference type="InterPro" id="IPR022134">
    <property type="entry name" value="DUF3667"/>
</dbReference>
<sequence length="262" mass="29764">MTNTNCLNCGKALTDAFCSGCGQKADTHRITFKNFIFHDVLHGTFHLDKGILFTAKQALTRPGKAALDYIVGKRKPFYNVFYLILITIGLMLFTRHIGNSLNTSDDSIVQTKEYVNEASKRIDEVFAQKNKIIIFLFVPFAAINSFILFKRKKLNLSEHAIIAGMILLSILLISTFSNILFWFKPIHHIGLAVSLLIIAIILFYICFGYFNAFSADYSKFEITSRIFLFFVLIGLELLFLTWILVGFATNWKFGEIKIAPFG</sequence>
<organism evidence="2 3">
    <name type="scientific">Flavobacterium aquatile LMG 4008 = ATCC 11947</name>
    <dbReference type="NCBI Taxonomy" id="1453498"/>
    <lineage>
        <taxon>Bacteria</taxon>
        <taxon>Pseudomonadati</taxon>
        <taxon>Bacteroidota</taxon>
        <taxon>Flavobacteriia</taxon>
        <taxon>Flavobacteriales</taxon>
        <taxon>Flavobacteriaceae</taxon>
        <taxon>Flavobacterium</taxon>
    </lineage>
</organism>
<dbReference type="STRING" id="1453498.LG45_09815"/>